<gene>
    <name evidence="2" type="ORF">PR048_007508</name>
</gene>
<comment type="caution">
    <text evidence="2">The sequence shown here is derived from an EMBL/GenBank/DDBJ whole genome shotgun (WGS) entry which is preliminary data.</text>
</comment>
<organism evidence="2 3">
    <name type="scientific">Dryococelus australis</name>
    <dbReference type="NCBI Taxonomy" id="614101"/>
    <lineage>
        <taxon>Eukaryota</taxon>
        <taxon>Metazoa</taxon>
        <taxon>Ecdysozoa</taxon>
        <taxon>Arthropoda</taxon>
        <taxon>Hexapoda</taxon>
        <taxon>Insecta</taxon>
        <taxon>Pterygota</taxon>
        <taxon>Neoptera</taxon>
        <taxon>Polyneoptera</taxon>
        <taxon>Phasmatodea</taxon>
        <taxon>Verophasmatodea</taxon>
        <taxon>Anareolatae</taxon>
        <taxon>Phasmatidae</taxon>
        <taxon>Eurycanthinae</taxon>
        <taxon>Dryococelus</taxon>
    </lineage>
</organism>
<sequence>MAPGNLLASQQNCQQQHSVANQAQDLSQTRLRTTVQFSECFNLGHAAWDRAMTSKGPVHQSAHPCSKTQVGIAQQSAHPCSKTQPLTARAQHYVSACSIDFEKCHCLYVHMISQARCLIQAVHNKGEAKREWSNAGMREGGGNGRSPRKTLRTTASSCSIPTCRYTGMAPPGVEPGSPSDFSRRNYEYRVDVSTITAVLSIAFGCCLLEDDAFSYLNWPLRIRVHPHGSYVIRVQTVDTCHELDSSIRRPVCSSVRSSVIRRFVRSSVSHASVCPSVNQSSVCLSVLRIRVYGISSEGCGRTRRSVMFDMFDGLTDRKKSFPANVEDHEREWCWGWRGKVTAYSHKARTRRSTQRRGKCVPHGVPFPARREGRKARVARAHALGPVTAAPCVGREKVMRRHVGTTDSIWPPLLASLKAYTKDEVGRSRWLRTTNIRVPTLNWFFANTASENGVVWILAYTRQKSKSKYRNRIRLERASQKQSSDTHETPYDRVKRCRERKIDIKASERVNCRSYGIPSGSVKCGNDTSSQWRYDINRGVYIALKSTVGSDFFREKSRAYESRSSSARATQVLLGQSNKEIVPHMHCKLREWVLLVVQTFPFHQWKEDSTSAIQLTAWRPAHVYWRELPISTDEGTYMLFAVK</sequence>
<feature type="compositionally biased region" description="Basic residues" evidence="1">
    <location>
        <begin position="345"/>
        <end position="359"/>
    </location>
</feature>
<protein>
    <submittedName>
        <fullName evidence="2">Uncharacterized protein</fullName>
    </submittedName>
</protein>
<evidence type="ECO:0000256" key="1">
    <source>
        <dbReference type="SAM" id="MobiDB-lite"/>
    </source>
</evidence>
<name>A0ABQ9HW38_9NEOP</name>
<feature type="region of interest" description="Disordered" evidence="1">
    <location>
        <begin position="345"/>
        <end position="365"/>
    </location>
</feature>
<evidence type="ECO:0000313" key="3">
    <source>
        <dbReference type="Proteomes" id="UP001159363"/>
    </source>
</evidence>
<accession>A0ABQ9HW38</accession>
<dbReference type="Proteomes" id="UP001159363">
    <property type="component" value="Chromosome 3"/>
</dbReference>
<dbReference type="EMBL" id="JARBHB010000003">
    <property type="protein sequence ID" value="KAJ8888023.1"/>
    <property type="molecule type" value="Genomic_DNA"/>
</dbReference>
<keyword evidence="3" id="KW-1185">Reference proteome</keyword>
<evidence type="ECO:0000313" key="2">
    <source>
        <dbReference type="EMBL" id="KAJ8888023.1"/>
    </source>
</evidence>
<reference evidence="2 3" key="1">
    <citation type="submission" date="2023-02" db="EMBL/GenBank/DDBJ databases">
        <title>LHISI_Scaffold_Assembly.</title>
        <authorList>
            <person name="Stuart O.P."/>
            <person name="Cleave R."/>
            <person name="Magrath M.J.L."/>
            <person name="Mikheyev A.S."/>
        </authorList>
    </citation>
    <scope>NUCLEOTIDE SEQUENCE [LARGE SCALE GENOMIC DNA]</scope>
    <source>
        <strain evidence="2">Daus_M_001</strain>
        <tissue evidence="2">Leg muscle</tissue>
    </source>
</reference>
<proteinExistence type="predicted"/>